<name>A0A1I7SNF8_BURXY</name>
<proteinExistence type="predicted"/>
<protein>
    <submittedName>
        <fullName evidence="3">Copper-containing nitrite reductase</fullName>
    </submittedName>
</protein>
<organism evidence="2 3">
    <name type="scientific">Bursaphelenchus xylophilus</name>
    <name type="common">Pinewood nematode worm</name>
    <name type="synonym">Aphelenchoides xylophilus</name>
    <dbReference type="NCBI Taxonomy" id="6326"/>
    <lineage>
        <taxon>Eukaryota</taxon>
        <taxon>Metazoa</taxon>
        <taxon>Ecdysozoa</taxon>
        <taxon>Nematoda</taxon>
        <taxon>Chromadorea</taxon>
        <taxon>Rhabditida</taxon>
        <taxon>Tylenchina</taxon>
        <taxon>Tylenchomorpha</taxon>
        <taxon>Aphelenchoidea</taxon>
        <taxon>Aphelenchoididae</taxon>
        <taxon>Bursaphelenchus</taxon>
    </lineage>
</organism>
<sequence>SLTPPASVPKTPNASRSASWTATCSVESANSSSATVAT</sequence>
<dbReference type="AlphaFoldDB" id="A0A1I7SNF8"/>
<reference evidence="3" key="1">
    <citation type="submission" date="2016-11" db="UniProtKB">
        <authorList>
            <consortium name="WormBaseParasite"/>
        </authorList>
    </citation>
    <scope>IDENTIFICATION</scope>
</reference>
<accession>A0A1I7SNF8</accession>
<evidence type="ECO:0000313" key="2">
    <source>
        <dbReference type="Proteomes" id="UP000095284"/>
    </source>
</evidence>
<dbReference type="Proteomes" id="UP000095284">
    <property type="component" value="Unplaced"/>
</dbReference>
<evidence type="ECO:0000313" key="3">
    <source>
        <dbReference type="WBParaSite" id="BXY_1459800.1"/>
    </source>
</evidence>
<evidence type="ECO:0000256" key="1">
    <source>
        <dbReference type="SAM" id="MobiDB-lite"/>
    </source>
</evidence>
<dbReference type="WBParaSite" id="BXY_1459800.1">
    <property type="protein sequence ID" value="BXY_1459800.1"/>
    <property type="gene ID" value="BXY_1459800"/>
</dbReference>
<feature type="region of interest" description="Disordered" evidence="1">
    <location>
        <begin position="1"/>
        <end position="38"/>
    </location>
</feature>